<dbReference type="PANTHER" id="PTHR43146">
    <property type="entry name" value="CANCER-RELATED NUCLEOSIDE-TRIPHOSPHATASE"/>
    <property type="match status" value="1"/>
</dbReference>
<dbReference type="WBParaSite" id="PSAMB.scaffold1294size33312.g12309.t1">
    <property type="protein sequence ID" value="PSAMB.scaffold1294size33312.g12309.t1"/>
    <property type="gene ID" value="PSAMB.scaffold1294size33312.g12309"/>
</dbReference>
<protein>
    <submittedName>
        <fullName evidence="6">AAA+ ATPase domain-containing protein</fullName>
    </submittedName>
</protein>
<dbReference type="AlphaFoldDB" id="A0A914UW88"/>
<keyword evidence="3" id="KW-0067">ATP-binding</keyword>
<dbReference type="GO" id="GO:0017111">
    <property type="term" value="F:ribonucleoside triphosphate phosphatase activity"/>
    <property type="evidence" value="ECO:0007669"/>
    <property type="project" value="InterPro"/>
</dbReference>
<dbReference type="PANTHER" id="PTHR43146:SF1">
    <property type="entry name" value="CANCER-RELATED NUCLEOSIDE-TRIPHOSPHATASE"/>
    <property type="match status" value="1"/>
</dbReference>
<organism evidence="5 6">
    <name type="scientific">Plectus sambesii</name>
    <dbReference type="NCBI Taxonomy" id="2011161"/>
    <lineage>
        <taxon>Eukaryota</taxon>
        <taxon>Metazoa</taxon>
        <taxon>Ecdysozoa</taxon>
        <taxon>Nematoda</taxon>
        <taxon>Chromadorea</taxon>
        <taxon>Plectida</taxon>
        <taxon>Plectina</taxon>
        <taxon>Plectoidea</taxon>
        <taxon>Plectidae</taxon>
        <taxon>Plectus</taxon>
    </lineage>
</organism>
<name>A0A914UW88_9BILA</name>
<dbReference type="SUPFAM" id="SSF52540">
    <property type="entry name" value="P-loop containing nucleoside triphosphate hydrolases"/>
    <property type="match status" value="1"/>
</dbReference>
<feature type="domain" description="AAA+ ATPase" evidence="4">
    <location>
        <begin position="12"/>
        <end position="168"/>
    </location>
</feature>
<reference evidence="6" key="1">
    <citation type="submission" date="2022-11" db="UniProtKB">
        <authorList>
            <consortium name="WormBaseParasite"/>
        </authorList>
    </citation>
    <scope>IDENTIFICATION</scope>
</reference>
<evidence type="ECO:0000259" key="4">
    <source>
        <dbReference type="SMART" id="SM00382"/>
    </source>
</evidence>
<evidence type="ECO:0000256" key="2">
    <source>
        <dbReference type="ARBA" id="ARBA00022801"/>
    </source>
</evidence>
<keyword evidence="5" id="KW-1185">Reference proteome</keyword>
<dbReference type="Pfam" id="PF03266">
    <property type="entry name" value="NTPase_1"/>
    <property type="match status" value="1"/>
</dbReference>
<keyword evidence="2" id="KW-0378">Hydrolase</keyword>
<dbReference type="InterPro" id="IPR004948">
    <property type="entry name" value="Nuc-triphosphatase_THEP1"/>
</dbReference>
<accession>A0A914UW88</accession>
<evidence type="ECO:0000256" key="1">
    <source>
        <dbReference type="ARBA" id="ARBA00022741"/>
    </source>
</evidence>
<dbReference type="Gene3D" id="3.40.50.300">
    <property type="entry name" value="P-loop containing nucleotide triphosphate hydrolases"/>
    <property type="match status" value="1"/>
</dbReference>
<evidence type="ECO:0000256" key="3">
    <source>
        <dbReference type="ARBA" id="ARBA00022840"/>
    </source>
</evidence>
<evidence type="ECO:0000313" key="6">
    <source>
        <dbReference type="WBParaSite" id="PSAMB.scaffold1294size33312.g12309.t1"/>
    </source>
</evidence>
<dbReference type="SMART" id="SM00382">
    <property type="entry name" value="AAA"/>
    <property type="match status" value="1"/>
</dbReference>
<sequence length="197" mass="21318">MNVVIEGSIGEMNRQLLITGPPGIGKTTLIRKVYERLAASGCRLTGFYTAEQRDARGYRVGFEVVKCPEDGTRARLASVEGNGPRVGKYAVDIASFDRVALACLDDLTVEVIVLDEIGKMESLSKGFVAAVDRLLQTANRPLLLATVPVSKGRALPLVQRVLAVDGSRLLEVTKENREQLVDEVFASIRAMQSQSAG</sequence>
<evidence type="ECO:0000313" key="5">
    <source>
        <dbReference type="Proteomes" id="UP000887566"/>
    </source>
</evidence>
<dbReference type="GO" id="GO:0005524">
    <property type="term" value="F:ATP binding"/>
    <property type="evidence" value="ECO:0007669"/>
    <property type="project" value="UniProtKB-KW"/>
</dbReference>
<keyword evidence="1" id="KW-0547">Nucleotide-binding</keyword>
<dbReference type="InterPro" id="IPR003593">
    <property type="entry name" value="AAA+_ATPase"/>
</dbReference>
<dbReference type="InterPro" id="IPR027417">
    <property type="entry name" value="P-loop_NTPase"/>
</dbReference>
<proteinExistence type="predicted"/>
<dbReference type="Proteomes" id="UP000887566">
    <property type="component" value="Unplaced"/>
</dbReference>